<comment type="caution">
    <text evidence="1">The sequence shown here is derived from an EMBL/GenBank/DDBJ whole genome shotgun (WGS) entry which is preliminary data.</text>
</comment>
<evidence type="ECO:0008006" key="3">
    <source>
        <dbReference type="Google" id="ProtNLM"/>
    </source>
</evidence>
<evidence type="ECO:0000313" key="2">
    <source>
        <dbReference type="Proteomes" id="UP001238540"/>
    </source>
</evidence>
<accession>A0ABT8BV45</accession>
<dbReference type="Proteomes" id="UP001238540">
    <property type="component" value="Unassembled WGS sequence"/>
</dbReference>
<reference evidence="2" key="1">
    <citation type="journal article" date="2019" name="Int. J. Syst. Evol. Microbiol.">
        <title>The Global Catalogue of Microorganisms (GCM) 10K type strain sequencing project: providing services to taxonomists for standard genome sequencing and annotation.</title>
        <authorList>
            <consortium name="The Broad Institute Genomics Platform"/>
            <consortium name="The Broad Institute Genome Sequencing Center for Infectious Disease"/>
            <person name="Wu L."/>
            <person name="Ma J."/>
        </authorList>
    </citation>
    <scope>NUCLEOTIDE SEQUENCE [LARGE SCALE GENOMIC DNA]</scope>
    <source>
        <strain evidence="2">CECT 7398</strain>
    </source>
</reference>
<sequence>MKIWISGFALCAVAAAGWWLFPQSESRAMLSELTPASAKNPPPLTTPVEANSQADTALINSMIDRIKQELGDRISQVSVQVELRDFRDYLVQRYPAKGNTIFTDVIEAAFPQYAETIITLVTLMDRYEAWLMSDVSTLVKMSFDEKQAALWAKRRELFGANADLIWSDELEEREQRIADTQQSIELLNNAYDMDINQRLFTLKATIENNFAEQAGGRILSPAMMANTFFSLDSVQTDLASMSPFERAQQLTSIRRDLGYNEAQLEKAALRDQENEFRWQIGYQYMGEREALKNTLSGKELETALNQLRNEYFDGRASTLAKEEQQGFYRFNRPRVFGRN</sequence>
<evidence type="ECO:0000313" key="1">
    <source>
        <dbReference type="EMBL" id="MDN3610266.1"/>
    </source>
</evidence>
<organism evidence="1 2">
    <name type="scientific">Vibrio ostreicida</name>
    <dbReference type="NCBI Taxonomy" id="526588"/>
    <lineage>
        <taxon>Bacteria</taxon>
        <taxon>Pseudomonadati</taxon>
        <taxon>Pseudomonadota</taxon>
        <taxon>Gammaproteobacteria</taxon>
        <taxon>Vibrionales</taxon>
        <taxon>Vibrionaceae</taxon>
        <taxon>Vibrio</taxon>
    </lineage>
</organism>
<proteinExistence type="predicted"/>
<dbReference type="EMBL" id="JAUFQC010000001">
    <property type="protein sequence ID" value="MDN3610266.1"/>
    <property type="molecule type" value="Genomic_DNA"/>
</dbReference>
<name>A0ABT8BV45_9VIBR</name>
<gene>
    <name evidence="1" type="ORF">QWZ16_11190</name>
</gene>
<keyword evidence="2" id="KW-1185">Reference proteome</keyword>
<protein>
    <recommendedName>
        <fullName evidence="3">Lipase modulator</fullName>
    </recommendedName>
</protein>
<dbReference type="RefSeq" id="WP_076584828.1">
    <property type="nucleotide sequence ID" value="NZ_JABEYA020000001.1"/>
</dbReference>